<dbReference type="Gene3D" id="3.40.50.11660">
    <property type="entry name" value="Glycosyl transferase family 10, C-terminal domain"/>
    <property type="match status" value="1"/>
</dbReference>
<reference evidence="22" key="2">
    <citation type="submission" date="2025-09" db="UniProtKB">
        <authorList>
            <consortium name="Ensembl"/>
        </authorList>
    </citation>
    <scope>IDENTIFICATION</scope>
</reference>
<evidence type="ECO:0000256" key="6">
    <source>
        <dbReference type="ARBA" id="ARBA00022692"/>
    </source>
</evidence>
<evidence type="ECO:0000313" key="22">
    <source>
        <dbReference type="Ensembl" id="ENSVKKP00000013807.1"/>
    </source>
</evidence>
<evidence type="ECO:0000256" key="14">
    <source>
        <dbReference type="ARBA" id="ARBA00035849"/>
    </source>
</evidence>
<dbReference type="PANTHER" id="PTHR11929:SF132">
    <property type="entry name" value="ALPHA-(1,3)-FUCOSYLTRANSFERASE 4"/>
    <property type="match status" value="1"/>
</dbReference>
<dbReference type="GO" id="GO:0032580">
    <property type="term" value="C:Golgi cisterna membrane"/>
    <property type="evidence" value="ECO:0007669"/>
    <property type="project" value="UniProtKB-SubCell"/>
</dbReference>
<comment type="pathway">
    <text evidence="2">Protein modification; protein glycosylation.</text>
</comment>
<evidence type="ECO:0000256" key="1">
    <source>
        <dbReference type="ARBA" id="ARBA00004323"/>
    </source>
</evidence>
<evidence type="ECO:0000256" key="9">
    <source>
        <dbReference type="ARBA" id="ARBA00023034"/>
    </source>
</evidence>
<reference evidence="22" key="1">
    <citation type="submission" date="2025-08" db="UniProtKB">
        <authorList>
            <consortium name="Ensembl"/>
        </authorList>
    </citation>
    <scope>IDENTIFICATION</scope>
</reference>
<dbReference type="GO" id="GO:0006954">
    <property type="term" value="P:inflammatory response"/>
    <property type="evidence" value="ECO:0007669"/>
    <property type="project" value="UniProtKB-KW"/>
</dbReference>
<evidence type="ECO:0000259" key="21">
    <source>
        <dbReference type="Pfam" id="PF17039"/>
    </source>
</evidence>
<dbReference type="UniPathway" id="UPA00378"/>
<evidence type="ECO:0000256" key="7">
    <source>
        <dbReference type="ARBA" id="ARBA00022968"/>
    </source>
</evidence>
<evidence type="ECO:0000256" key="17">
    <source>
        <dbReference type="ARBA" id="ARBA00046186"/>
    </source>
</evidence>
<evidence type="ECO:0000256" key="3">
    <source>
        <dbReference type="ARBA" id="ARBA00008919"/>
    </source>
</evidence>
<proteinExistence type="inferred from homology"/>
<dbReference type="Pfam" id="PF17039">
    <property type="entry name" value="Glyco_tran_10_N"/>
    <property type="match status" value="1"/>
</dbReference>
<evidence type="ECO:0000256" key="15">
    <source>
        <dbReference type="ARBA" id="ARBA00036234"/>
    </source>
</evidence>
<evidence type="ECO:0000256" key="11">
    <source>
        <dbReference type="ARBA" id="ARBA00023180"/>
    </source>
</evidence>
<comment type="catalytic activity">
    <reaction evidence="15">
        <text>an alpha-Neu5Ac-(2-&gt;3)-beta-D-Gal-(1-&gt;4)-beta-D-GlcNAc-(1-&gt;3)-beta-D-Gal-(1-&gt;4)-beta-D-GlcNAc derivative + GDP-beta-L-fucose = an alpha-Neu5Ac-(2-&gt;3)-beta-D-Gal-(1-&gt;4)-beta-D-GlcNAc-(1-&gt;3)-beta-D-Gal-(1-&gt;4)-[alpha-L-Fuc-(1-&gt;3)]-beta-D-GlcNAc derivative + GDP + H(+)</text>
        <dbReference type="Rhea" id="RHEA:68044"/>
        <dbReference type="ChEBI" id="CHEBI:15378"/>
        <dbReference type="ChEBI" id="CHEBI:57273"/>
        <dbReference type="ChEBI" id="CHEBI:58189"/>
        <dbReference type="ChEBI" id="CHEBI:145343"/>
        <dbReference type="ChEBI" id="CHEBI:176900"/>
    </reaction>
    <physiologicalReaction direction="left-to-right" evidence="15">
        <dbReference type="Rhea" id="RHEA:68045"/>
    </physiologicalReaction>
</comment>
<comment type="similarity">
    <text evidence="3 18">Belongs to the glycosyltransferase 10 family.</text>
</comment>
<evidence type="ECO:0000313" key="23">
    <source>
        <dbReference type="Proteomes" id="UP000694545"/>
    </source>
</evidence>
<keyword evidence="6 18" id="KW-0812">Transmembrane</keyword>
<dbReference type="SUPFAM" id="SSF53756">
    <property type="entry name" value="UDP-Glycosyltransferase/glycogen phosphorylase"/>
    <property type="match status" value="1"/>
</dbReference>
<dbReference type="AlphaFoldDB" id="A0A8D2KXT8"/>
<protein>
    <recommendedName>
        <fullName evidence="18">Fucosyltransferase</fullName>
        <ecNumber evidence="18">2.4.1.-</ecNumber>
    </recommendedName>
</protein>
<dbReference type="PANTHER" id="PTHR11929">
    <property type="entry name" value="ALPHA- 1,3 -FUCOSYLTRANSFERASE"/>
    <property type="match status" value="1"/>
</dbReference>
<evidence type="ECO:0000256" key="16">
    <source>
        <dbReference type="ARBA" id="ARBA00036481"/>
    </source>
</evidence>
<dbReference type="Pfam" id="PF00852">
    <property type="entry name" value="Glyco_transf_10"/>
    <property type="match status" value="1"/>
</dbReference>
<evidence type="ECO:0000256" key="8">
    <source>
        <dbReference type="ARBA" id="ARBA00022989"/>
    </source>
</evidence>
<keyword evidence="8" id="KW-1133">Transmembrane helix</keyword>
<keyword evidence="7" id="KW-0735">Signal-anchor</keyword>
<comment type="catalytic activity">
    <reaction evidence="13">
        <text>a beta-D-galactosyl-(1-&gt;4)-N-acetyl-beta-D-glucosaminyl derivative + GDP-beta-L-fucose = a beta-D-galactosyl-(1-&gt;4)-[alpha-L-fucosyl-(1-&gt;3)]-N-acetyl-beta-D-glucosaminyl derivative + GDP + H(+)</text>
        <dbReference type="Rhea" id="RHEA:14257"/>
        <dbReference type="ChEBI" id="CHEBI:15378"/>
        <dbReference type="ChEBI" id="CHEBI:57273"/>
        <dbReference type="ChEBI" id="CHEBI:58189"/>
        <dbReference type="ChEBI" id="CHEBI:133507"/>
        <dbReference type="ChEBI" id="CHEBI:137941"/>
        <dbReference type="EC" id="2.4.1.152"/>
    </reaction>
    <physiologicalReaction direction="left-to-right" evidence="13">
        <dbReference type="Rhea" id="RHEA:14258"/>
    </physiologicalReaction>
</comment>
<sequence>MQPPWHQLHGEDASGSARHSVPRLPPAVPAAPRATPAATPVTVLLWWEPFGRSRRLGDCLRRFGVRACRLTTDRARQQEAHAVLFHHRDLVLQGLGQLPRLRPPAQRWVWMNFESPSHSPGLRHLAGLFNWTMTYRADSDVFVPYGYLRPSRAPGQPLALPRKTKLVAWVISNWNEEHARVRYYRQLQEHLPIDLYGSRGLGLKDDSVVKTISEYKFYLSFENSQHQDYITEKLWRNAFKAWAVPIVLGPPRSNYELFVPADSFIHVDDFSSPSQLATYLKFLDKNKRQYLRYFSWRKRYSVQETSFWNEHCCRVCDAVRTAGKQRKTIQNLANWFERPRADG</sequence>
<dbReference type="GO" id="GO:0017083">
    <property type="term" value="F:4-galactosyl-N-acetylglucosaminide 3-alpha-L-fucosyltransferase activity"/>
    <property type="evidence" value="ECO:0007669"/>
    <property type="project" value="UniProtKB-EC"/>
</dbReference>
<dbReference type="InterPro" id="IPR031481">
    <property type="entry name" value="Glyco_tran_10_N"/>
</dbReference>
<comment type="subcellular location">
    <subcellularLocation>
        <location evidence="1">Golgi apparatus membrane</location>
        <topology evidence="1">Single-pass type II membrane protein</topology>
    </subcellularLocation>
    <subcellularLocation>
        <location evidence="18">Golgi apparatus</location>
        <location evidence="18">Golgi stack membrane</location>
        <topology evidence="18">Single-pass type II membrane protein</topology>
    </subcellularLocation>
</comment>
<keyword evidence="9 18" id="KW-0333">Golgi apparatus</keyword>
<keyword evidence="23" id="KW-1185">Reference proteome</keyword>
<comment type="catalytic activity">
    <reaction evidence="14">
        <text>an alpha-Neu5Ac-(2-&gt;3)-beta-D-Gal-(1-&gt;4)-beta-D-GlcNAc6S derivative + GDP-beta-L-fucose = an alpha-Neu5Ac-(2-&gt;3)-beta-D-Gal-(1-&gt;4)-[alpha-L-Fuc-(1-&gt;3)]-beta-D-GlcNAc6S derivative + GDP + H(+)</text>
        <dbReference type="Rhea" id="RHEA:62004"/>
        <dbReference type="ChEBI" id="CHEBI:15378"/>
        <dbReference type="ChEBI" id="CHEBI:57273"/>
        <dbReference type="ChEBI" id="CHEBI:58189"/>
        <dbReference type="ChEBI" id="CHEBI:145344"/>
        <dbReference type="ChEBI" id="CHEBI:145345"/>
    </reaction>
    <physiologicalReaction direction="left-to-right" evidence="14">
        <dbReference type="Rhea" id="RHEA:62005"/>
    </physiologicalReaction>
</comment>
<organism evidence="22 23">
    <name type="scientific">Varanus komodoensis</name>
    <name type="common">Komodo dragon</name>
    <dbReference type="NCBI Taxonomy" id="61221"/>
    <lineage>
        <taxon>Eukaryota</taxon>
        <taxon>Metazoa</taxon>
        <taxon>Chordata</taxon>
        <taxon>Craniata</taxon>
        <taxon>Vertebrata</taxon>
        <taxon>Euteleostomi</taxon>
        <taxon>Lepidosauria</taxon>
        <taxon>Squamata</taxon>
        <taxon>Bifurcata</taxon>
        <taxon>Unidentata</taxon>
        <taxon>Episquamata</taxon>
        <taxon>Toxicofera</taxon>
        <taxon>Anguimorpha</taxon>
        <taxon>Paleoanguimorpha</taxon>
        <taxon>Varanoidea</taxon>
        <taxon>Varanidae</taxon>
        <taxon>Varanus</taxon>
    </lineage>
</organism>
<comment type="function">
    <text evidence="17">Catalyzes alpha(1-&gt;3) linkage of fucosyl moiety transferred from GDP-beta-L-fucose to N-acetyl glucosamine (GlcNAc) within type 2 lactosamine (LacNAc, Gal-beta(1-&gt;4)GlcNAc) glycan attached to N- or O-linked glycoproteins. Robustly fucosylates nonsialylated distal LacNAc unit of the polylactosamine chain to form Lewis X antigen (CD15), a glycan determinant known to mediate important cellular functions in development and immunity. Fucosylates with lower efficiency sialylated LacNAc acceptors to form sialyl Lewis X and 6-sulfo sialyl Lewis X determinants that serve as recognition epitopes for C-type lectins. Together with FUT7 contributes to SELE, SELL and SELP selectin ligand biosynthesis and selectin-dependent lymphocyte homing, leukocyte migration and blood leukocyte homeostasis. In a cell type specific manner, may also fucosylate the internal LacNAc unit of the polylactosamine chain to form VIM-2 antigen that serves as recognition epitope for SELE.</text>
</comment>
<evidence type="ECO:0000256" key="19">
    <source>
        <dbReference type="SAM" id="MobiDB-lite"/>
    </source>
</evidence>
<dbReference type="Proteomes" id="UP000694545">
    <property type="component" value="Unplaced"/>
</dbReference>
<name>A0A8D2KXT8_VARKO</name>
<evidence type="ECO:0000256" key="10">
    <source>
        <dbReference type="ARBA" id="ARBA00023136"/>
    </source>
</evidence>
<comment type="catalytic activity">
    <reaction evidence="16">
        <text>an N-acetyl-alpha-neuraminyl-(2-&gt;3)-beta-D-galactosyl-(1-&gt;4)-N-acetyl-beta-D-glucosaminyl derivative + GDP-beta-L-fucose = an alpha-Neu5Ac-(2-&gt;3)-beta-D-Gal-(1-&gt;4)-[alpha-L-Fuc-(1-&gt;3)]-beta-D-GlcNAc derivative + GDP + H(+)</text>
        <dbReference type="Rhea" id="RHEA:56076"/>
        <dbReference type="ChEBI" id="CHEBI:15378"/>
        <dbReference type="ChEBI" id="CHEBI:57273"/>
        <dbReference type="ChEBI" id="CHEBI:58189"/>
        <dbReference type="ChEBI" id="CHEBI:136545"/>
        <dbReference type="ChEBI" id="CHEBI:139509"/>
    </reaction>
    <physiologicalReaction direction="left-to-right" evidence="16">
        <dbReference type="Rhea" id="RHEA:56077"/>
    </physiologicalReaction>
</comment>
<keyword evidence="11" id="KW-0325">Glycoprotein</keyword>
<evidence type="ECO:0000256" key="12">
    <source>
        <dbReference type="ARBA" id="ARBA00023198"/>
    </source>
</evidence>
<dbReference type="Ensembl" id="ENSVKKT00000014138.1">
    <property type="protein sequence ID" value="ENSVKKP00000013807.1"/>
    <property type="gene ID" value="ENSVKKG00000009506.1"/>
</dbReference>
<dbReference type="FunFam" id="3.40.50.11660:FF:000001">
    <property type="entry name" value="alpha-(1,3)-fucosyltransferase 9"/>
    <property type="match status" value="1"/>
</dbReference>
<keyword evidence="4 18" id="KW-0328">Glycosyltransferase</keyword>
<dbReference type="GO" id="GO:0000139">
    <property type="term" value="C:Golgi membrane"/>
    <property type="evidence" value="ECO:0007669"/>
    <property type="project" value="UniProtKB-SubCell"/>
</dbReference>
<evidence type="ECO:0000256" key="2">
    <source>
        <dbReference type="ARBA" id="ARBA00004922"/>
    </source>
</evidence>
<keyword evidence="12" id="KW-0395">Inflammatory response</keyword>
<dbReference type="InterPro" id="IPR055270">
    <property type="entry name" value="Glyco_tran_10_C"/>
</dbReference>
<evidence type="ECO:0000256" key="18">
    <source>
        <dbReference type="RuleBase" id="RU003832"/>
    </source>
</evidence>
<accession>A0A8D2KXT8</accession>
<feature type="domain" description="Fucosyltransferase N-terminal" evidence="21">
    <location>
        <begin position="40"/>
        <end position="146"/>
    </location>
</feature>
<keyword evidence="5 18" id="KW-0808">Transferase</keyword>
<evidence type="ECO:0000256" key="13">
    <source>
        <dbReference type="ARBA" id="ARBA00029329"/>
    </source>
</evidence>
<dbReference type="EC" id="2.4.1.-" evidence="18"/>
<evidence type="ECO:0000259" key="20">
    <source>
        <dbReference type="Pfam" id="PF00852"/>
    </source>
</evidence>
<keyword evidence="10" id="KW-0472">Membrane</keyword>
<evidence type="ECO:0000256" key="5">
    <source>
        <dbReference type="ARBA" id="ARBA00022679"/>
    </source>
</evidence>
<feature type="domain" description="Fucosyltransferase C-terminal" evidence="20">
    <location>
        <begin position="161"/>
        <end position="335"/>
    </location>
</feature>
<dbReference type="InterPro" id="IPR001503">
    <property type="entry name" value="Glyco_trans_10"/>
</dbReference>
<dbReference type="InterPro" id="IPR038577">
    <property type="entry name" value="GT10-like_C_sf"/>
</dbReference>
<feature type="region of interest" description="Disordered" evidence="19">
    <location>
        <begin position="1"/>
        <end position="33"/>
    </location>
</feature>
<dbReference type="OMA" id="QLWVWMN"/>
<evidence type="ECO:0000256" key="4">
    <source>
        <dbReference type="ARBA" id="ARBA00022676"/>
    </source>
</evidence>